<dbReference type="EC" id="3.2.1.8" evidence="7"/>
<sequence length="395" mass="41598">MKISVGFALIATLISSANAVSEWGQCDGIGYGTKACDSGLVCVYINDWYSQCQKGTSTSTRQSSSSTTTRPTSSNPPTSTVASSTTSGSTSTATGLGARMKAKGRLYFGTCADSGTLSNTQNSNIIKAQFNQLTPENSMKWDTIESSQNNFNFNGGNTLVNFAQSIGAYVRGHTFVWHSQLPSWVSSISNSATLTSVIQNHITKEGGQWKGKIYAWDVCNEILNEDDQDGSMRSSVFYNVLGENFVSIAYNQARSVDPNAKLYINDYNLDSASYGKTTGMVSRVKKWKAAGVPIDGIGSQAHLSSGGAGGVQAALAALAGTGVSEVAITELDIAGGGANDYATAVKACLAVSTCVGITVWGVSDKDSWRSSTTPLLYDSNYQPKAAFTAVMNALA</sequence>
<evidence type="ECO:0000259" key="11">
    <source>
        <dbReference type="PROSITE" id="PS51760"/>
    </source>
</evidence>
<keyword evidence="4 7" id="KW-0119">Carbohydrate metabolism</keyword>
<dbReference type="PANTHER" id="PTHR31490">
    <property type="entry name" value="GLYCOSYL HYDROLASE"/>
    <property type="match status" value="1"/>
</dbReference>
<feature type="compositionally biased region" description="Low complexity" evidence="8">
    <location>
        <begin position="56"/>
        <end position="95"/>
    </location>
</feature>
<feature type="domain" description="GH10" evidence="11">
    <location>
        <begin position="90"/>
        <end position="393"/>
    </location>
</feature>
<feature type="signal peptide" evidence="9">
    <location>
        <begin position="1"/>
        <end position="19"/>
    </location>
</feature>
<dbReference type="Pfam" id="PF00331">
    <property type="entry name" value="Glyco_hydro_10"/>
    <property type="match status" value="1"/>
</dbReference>
<dbReference type="InterPro" id="IPR000254">
    <property type="entry name" value="CBD"/>
</dbReference>
<evidence type="ECO:0000313" key="13">
    <source>
        <dbReference type="Proteomes" id="UP000007148"/>
    </source>
</evidence>
<evidence type="ECO:0000256" key="9">
    <source>
        <dbReference type="SAM" id="SignalP"/>
    </source>
</evidence>
<evidence type="ECO:0000256" key="7">
    <source>
        <dbReference type="RuleBase" id="RU361174"/>
    </source>
</evidence>
<accession>G4TFF8</accession>
<evidence type="ECO:0000313" key="12">
    <source>
        <dbReference type="EMBL" id="CCA70051.1"/>
    </source>
</evidence>
<dbReference type="SUPFAM" id="SSF51445">
    <property type="entry name" value="(Trans)glycosidases"/>
    <property type="match status" value="1"/>
</dbReference>
<dbReference type="InterPro" id="IPR035971">
    <property type="entry name" value="CBD_sf"/>
</dbReference>
<evidence type="ECO:0000256" key="5">
    <source>
        <dbReference type="ARBA" id="ARBA00023295"/>
    </source>
</evidence>
<dbReference type="Proteomes" id="UP000007148">
    <property type="component" value="Unassembled WGS sequence"/>
</dbReference>
<dbReference type="SMART" id="SM00236">
    <property type="entry name" value="fCBD"/>
    <property type="match status" value="1"/>
</dbReference>
<dbReference type="PROSITE" id="PS51760">
    <property type="entry name" value="GH10_2"/>
    <property type="match status" value="1"/>
</dbReference>
<comment type="similarity">
    <text evidence="1 7">Belongs to the glycosyl hydrolase 10 (cellulase F) family.</text>
</comment>
<dbReference type="OMA" id="ENCVGVT"/>
<proteinExistence type="inferred from homology"/>
<dbReference type="GO" id="GO:0045493">
    <property type="term" value="P:xylan catabolic process"/>
    <property type="evidence" value="ECO:0007669"/>
    <property type="project" value="UniProtKB-KW"/>
</dbReference>
<dbReference type="eggNOG" id="ENOG502QSCW">
    <property type="taxonomic scope" value="Eukaryota"/>
</dbReference>
<dbReference type="InterPro" id="IPR017853">
    <property type="entry name" value="GH"/>
</dbReference>
<evidence type="ECO:0000256" key="1">
    <source>
        <dbReference type="ARBA" id="ARBA00007495"/>
    </source>
</evidence>
<keyword evidence="6 7" id="KW-0624">Polysaccharide degradation</keyword>
<dbReference type="Pfam" id="PF00734">
    <property type="entry name" value="CBM_1"/>
    <property type="match status" value="1"/>
</dbReference>
<dbReference type="InterPro" id="IPR044846">
    <property type="entry name" value="GH10"/>
</dbReference>
<keyword evidence="13" id="KW-1185">Reference proteome</keyword>
<keyword evidence="5 7" id="KW-0326">Glycosidase</keyword>
<dbReference type="PANTHER" id="PTHR31490:SF76">
    <property type="entry name" value="ENDO-1,4-BETA-XYLANASE C"/>
    <property type="match status" value="1"/>
</dbReference>
<feature type="region of interest" description="Disordered" evidence="8">
    <location>
        <begin position="54"/>
        <end position="95"/>
    </location>
</feature>
<feature type="domain" description="CBM1" evidence="10">
    <location>
        <begin position="18"/>
        <end position="53"/>
    </location>
</feature>
<comment type="catalytic activity">
    <reaction evidence="7">
        <text>Endohydrolysis of (1-&gt;4)-beta-D-xylosidic linkages in xylans.</text>
        <dbReference type="EC" id="3.2.1.8"/>
    </reaction>
</comment>
<reference evidence="12 13" key="1">
    <citation type="journal article" date="2011" name="PLoS Pathog.">
        <title>Endophytic Life Strategies Decoded by Genome and Transcriptome Analyses of the Mutualistic Root Symbiont Piriformospora indica.</title>
        <authorList>
            <person name="Zuccaro A."/>
            <person name="Lahrmann U."/>
            <person name="Guldener U."/>
            <person name="Langen G."/>
            <person name="Pfiffi S."/>
            <person name="Biedenkopf D."/>
            <person name="Wong P."/>
            <person name="Samans B."/>
            <person name="Grimm C."/>
            <person name="Basiewicz M."/>
            <person name="Murat C."/>
            <person name="Martin F."/>
            <person name="Kogel K.H."/>
        </authorList>
    </citation>
    <scope>NUCLEOTIDE SEQUENCE [LARGE SCALE GENOMIC DNA]</scope>
    <source>
        <strain evidence="12 13">DSM 11827</strain>
    </source>
</reference>
<name>G4TFF8_SERID</name>
<dbReference type="Gene3D" id="3.20.20.80">
    <property type="entry name" value="Glycosidases"/>
    <property type="match status" value="1"/>
</dbReference>
<keyword evidence="2 9" id="KW-0732">Signal</keyword>
<dbReference type="SMART" id="SM00633">
    <property type="entry name" value="Glyco_10"/>
    <property type="match status" value="1"/>
</dbReference>
<dbReference type="STRING" id="1109443.G4TFF8"/>
<dbReference type="GO" id="GO:0031176">
    <property type="term" value="F:endo-1,4-beta-xylanase activity"/>
    <property type="evidence" value="ECO:0007669"/>
    <property type="project" value="UniProtKB-EC"/>
</dbReference>
<dbReference type="AlphaFoldDB" id="G4TFF8"/>
<evidence type="ECO:0000256" key="2">
    <source>
        <dbReference type="ARBA" id="ARBA00022729"/>
    </source>
</evidence>
<feature type="chain" id="PRO_5003468714" description="Beta-xylanase" evidence="9">
    <location>
        <begin position="20"/>
        <end position="395"/>
    </location>
</feature>
<protein>
    <recommendedName>
        <fullName evidence="7">Beta-xylanase</fullName>
        <ecNumber evidence="7">3.2.1.8</ecNumber>
    </recommendedName>
</protein>
<keyword evidence="12" id="KW-0858">Xylan degradation</keyword>
<dbReference type="PRINTS" id="PR00134">
    <property type="entry name" value="GLHYDRLASE10"/>
</dbReference>
<dbReference type="InParanoid" id="G4TFF8"/>
<dbReference type="EMBL" id="CAFZ01000071">
    <property type="protein sequence ID" value="CCA70051.1"/>
    <property type="molecule type" value="Genomic_DNA"/>
</dbReference>
<evidence type="ECO:0000256" key="6">
    <source>
        <dbReference type="ARBA" id="ARBA00023326"/>
    </source>
</evidence>
<dbReference type="GO" id="GO:0030248">
    <property type="term" value="F:cellulose binding"/>
    <property type="evidence" value="ECO:0007669"/>
    <property type="project" value="InterPro"/>
</dbReference>
<evidence type="ECO:0000259" key="10">
    <source>
        <dbReference type="PROSITE" id="PS51164"/>
    </source>
</evidence>
<comment type="caution">
    <text evidence="12">The sequence shown here is derived from an EMBL/GenBank/DDBJ whole genome shotgun (WGS) entry which is preliminary data.</text>
</comment>
<organism evidence="12 13">
    <name type="scientific">Serendipita indica (strain DSM 11827)</name>
    <name type="common">Root endophyte fungus</name>
    <name type="synonym">Piriformospora indica</name>
    <dbReference type="NCBI Taxonomy" id="1109443"/>
    <lineage>
        <taxon>Eukaryota</taxon>
        <taxon>Fungi</taxon>
        <taxon>Dikarya</taxon>
        <taxon>Basidiomycota</taxon>
        <taxon>Agaricomycotina</taxon>
        <taxon>Agaricomycetes</taxon>
        <taxon>Sebacinales</taxon>
        <taxon>Serendipitaceae</taxon>
        <taxon>Serendipita</taxon>
    </lineage>
</organism>
<dbReference type="GO" id="GO:0005576">
    <property type="term" value="C:extracellular region"/>
    <property type="evidence" value="ECO:0007669"/>
    <property type="project" value="InterPro"/>
</dbReference>
<dbReference type="SUPFAM" id="SSF57180">
    <property type="entry name" value="Cellulose-binding domain"/>
    <property type="match status" value="1"/>
</dbReference>
<dbReference type="HOGENOM" id="CLU_020161_2_1_1"/>
<evidence type="ECO:0000256" key="4">
    <source>
        <dbReference type="ARBA" id="ARBA00023277"/>
    </source>
</evidence>
<keyword evidence="3 7" id="KW-0378">Hydrolase</keyword>
<dbReference type="InterPro" id="IPR001000">
    <property type="entry name" value="GH10_dom"/>
</dbReference>
<dbReference type="OrthoDB" id="3055998at2759"/>
<dbReference type="PROSITE" id="PS51164">
    <property type="entry name" value="CBM1_2"/>
    <property type="match status" value="1"/>
</dbReference>
<gene>
    <name evidence="12" type="ORF">PIIN_03991</name>
</gene>
<evidence type="ECO:0000256" key="3">
    <source>
        <dbReference type="ARBA" id="ARBA00022801"/>
    </source>
</evidence>
<evidence type="ECO:0000256" key="8">
    <source>
        <dbReference type="SAM" id="MobiDB-lite"/>
    </source>
</evidence>